<evidence type="ECO:0000256" key="1">
    <source>
        <dbReference type="SAM" id="MobiDB-lite"/>
    </source>
</evidence>
<dbReference type="AlphaFoldDB" id="A0A8C3XDD8"/>
<feature type="region of interest" description="Disordered" evidence="1">
    <location>
        <begin position="44"/>
        <end position="194"/>
    </location>
</feature>
<organism evidence="2 3">
    <name type="scientific">Cyanoderma ruficeps</name>
    <name type="common">rufous-capped babbler</name>
    <dbReference type="NCBI Taxonomy" id="181631"/>
    <lineage>
        <taxon>Eukaryota</taxon>
        <taxon>Metazoa</taxon>
        <taxon>Chordata</taxon>
        <taxon>Craniata</taxon>
        <taxon>Vertebrata</taxon>
        <taxon>Euteleostomi</taxon>
        <taxon>Archelosauria</taxon>
        <taxon>Archosauria</taxon>
        <taxon>Dinosauria</taxon>
        <taxon>Saurischia</taxon>
        <taxon>Theropoda</taxon>
        <taxon>Coelurosauria</taxon>
        <taxon>Aves</taxon>
        <taxon>Neognathae</taxon>
        <taxon>Neoaves</taxon>
        <taxon>Telluraves</taxon>
        <taxon>Australaves</taxon>
        <taxon>Passeriformes</taxon>
        <taxon>Sylvioidea</taxon>
        <taxon>Timaliidae</taxon>
        <taxon>Cyanoderma</taxon>
    </lineage>
</organism>
<name>A0A8C3XDD8_9PASS</name>
<sequence length="194" mass="19566">PAAPLSGPPAPARRTRPPPGLYLVVLPGVRSWLAVAAHHIHEQGVAAQPAQPQSHGEGARSAPRAAAASPLHGSGGSARGPRTRSGRNAPPRQRGPPGRLRCDTPGPGAHLGSLSLGNGRAGPRRVRTGAGPGRAGWRRLGRAPRPGSSFVPAPGTAGSGGGRRPPRQRSGTCSAPPCHPRGLRAGSRGSSDCL</sequence>
<dbReference type="Ensembl" id="ENSCRFT00000013414.1">
    <property type="protein sequence ID" value="ENSCRFP00000012968.1"/>
    <property type="gene ID" value="ENSCRFG00000010055.1"/>
</dbReference>
<reference evidence="2" key="2">
    <citation type="submission" date="2025-09" db="UniProtKB">
        <authorList>
            <consortium name="Ensembl"/>
        </authorList>
    </citation>
    <scope>IDENTIFICATION</scope>
</reference>
<protein>
    <submittedName>
        <fullName evidence="2">Uncharacterized protein</fullName>
    </submittedName>
</protein>
<feature type="compositionally biased region" description="Low complexity" evidence="1">
    <location>
        <begin position="59"/>
        <end position="70"/>
    </location>
</feature>
<feature type="compositionally biased region" description="Pro residues" evidence="1">
    <location>
        <begin position="1"/>
        <end position="11"/>
    </location>
</feature>
<accession>A0A8C3XDD8</accession>
<evidence type="ECO:0000313" key="2">
    <source>
        <dbReference type="Ensembl" id="ENSCRFP00000012968.1"/>
    </source>
</evidence>
<feature type="region of interest" description="Disordered" evidence="1">
    <location>
        <begin position="1"/>
        <end position="20"/>
    </location>
</feature>
<keyword evidence="3" id="KW-1185">Reference proteome</keyword>
<proteinExistence type="predicted"/>
<dbReference type="Proteomes" id="UP000694396">
    <property type="component" value="Unplaced"/>
</dbReference>
<reference evidence="2" key="1">
    <citation type="submission" date="2025-08" db="UniProtKB">
        <authorList>
            <consortium name="Ensembl"/>
        </authorList>
    </citation>
    <scope>IDENTIFICATION</scope>
</reference>
<evidence type="ECO:0000313" key="3">
    <source>
        <dbReference type="Proteomes" id="UP000694396"/>
    </source>
</evidence>
<feature type="compositionally biased region" description="Low complexity" evidence="1">
    <location>
        <begin position="86"/>
        <end position="99"/>
    </location>
</feature>